<evidence type="ECO:0000313" key="3">
    <source>
        <dbReference type="Proteomes" id="UP001160390"/>
    </source>
</evidence>
<comment type="caution">
    <text evidence="2">The sequence shown here is derived from an EMBL/GenBank/DDBJ whole genome shotgun (WGS) entry which is preliminary data.</text>
</comment>
<proteinExistence type="predicted"/>
<keyword evidence="1" id="KW-1133">Transmembrane helix</keyword>
<protein>
    <submittedName>
        <fullName evidence="2">Uncharacterized protein</fullName>
    </submittedName>
</protein>
<dbReference type="AlphaFoldDB" id="A0AA35MIU7"/>
<evidence type="ECO:0000256" key="1">
    <source>
        <dbReference type="SAM" id="Phobius"/>
    </source>
</evidence>
<keyword evidence="3" id="KW-1185">Reference proteome</keyword>
<accession>A0AA35MIU7</accession>
<organism evidence="2 3">
    <name type="scientific">Clonostachys chloroleuca</name>
    <dbReference type="NCBI Taxonomy" id="1926264"/>
    <lineage>
        <taxon>Eukaryota</taxon>
        <taxon>Fungi</taxon>
        <taxon>Dikarya</taxon>
        <taxon>Ascomycota</taxon>
        <taxon>Pezizomycotina</taxon>
        <taxon>Sordariomycetes</taxon>
        <taxon>Hypocreomycetidae</taxon>
        <taxon>Hypocreales</taxon>
        <taxon>Bionectriaceae</taxon>
        <taxon>Clonostachys</taxon>
    </lineage>
</organism>
<gene>
    <name evidence="2" type="ORF">CCHLO57077_00014468</name>
</gene>
<dbReference type="Proteomes" id="UP001160390">
    <property type="component" value="Unassembled WGS sequence"/>
</dbReference>
<feature type="transmembrane region" description="Helical" evidence="1">
    <location>
        <begin position="104"/>
        <end position="121"/>
    </location>
</feature>
<name>A0AA35MIU7_9HYPO</name>
<keyword evidence="1" id="KW-0472">Membrane</keyword>
<evidence type="ECO:0000313" key="2">
    <source>
        <dbReference type="EMBL" id="CAI6097354.1"/>
    </source>
</evidence>
<reference evidence="2" key="1">
    <citation type="submission" date="2023-01" db="EMBL/GenBank/DDBJ databases">
        <authorList>
            <person name="Piombo E."/>
        </authorList>
    </citation>
    <scope>NUCLEOTIDE SEQUENCE</scope>
</reference>
<feature type="transmembrane region" description="Helical" evidence="1">
    <location>
        <begin position="17"/>
        <end position="37"/>
    </location>
</feature>
<keyword evidence="1" id="KW-0812">Transmembrane</keyword>
<sequence length="252" mass="28361">MVFAGIATYYLNYSCPMMFAGTILLGIGTFYCAFIIGESTDEQVLMKRDPPRSKDKRSPIMIWVQPRGQVLRDQTFDPFCYSDDGKPLEQHLKSWKRPSVGSPFRVWTAIGVTMLGFVLQFTGLRGIHSAVSLAQIAVVLDMSMIRSLLRTQRLKLEDNKLAGFPDQVTGYELDWLALHIGEGDIQTRPETSSGTRPESTISKVSVIIRHLTEDGCRCDLNDSSSYYRPKLLLHKYGIMKLDTHGSFSVVRA</sequence>
<dbReference type="EMBL" id="CABFNP030001291">
    <property type="protein sequence ID" value="CAI6097354.1"/>
    <property type="molecule type" value="Genomic_DNA"/>
</dbReference>